<protein>
    <recommendedName>
        <fullName evidence="1">Beta-lactamase-related domain-containing protein</fullName>
    </recommendedName>
</protein>
<dbReference type="RefSeq" id="WP_059746592.1">
    <property type="nucleotide sequence ID" value="NZ_LRDC01000029.1"/>
</dbReference>
<dbReference type="PANTHER" id="PTHR46825:SF9">
    <property type="entry name" value="BETA-LACTAMASE-RELATED DOMAIN-CONTAINING PROTEIN"/>
    <property type="match status" value="1"/>
</dbReference>
<dbReference type="InterPro" id="IPR001466">
    <property type="entry name" value="Beta-lactam-related"/>
</dbReference>
<gene>
    <name evidence="2" type="ORF">AWJ07_07120</name>
</gene>
<evidence type="ECO:0000313" key="2">
    <source>
        <dbReference type="EMBL" id="KVX01216.1"/>
    </source>
</evidence>
<name>A0A106BZ10_SHEFR</name>
<dbReference type="InterPro" id="IPR012338">
    <property type="entry name" value="Beta-lactam/transpept-like"/>
</dbReference>
<dbReference type="Gene3D" id="3.40.710.10">
    <property type="entry name" value="DD-peptidase/beta-lactamase superfamily"/>
    <property type="match status" value="1"/>
</dbReference>
<dbReference type="Proteomes" id="UP000055702">
    <property type="component" value="Unassembled WGS sequence"/>
</dbReference>
<accession>A0A106BZ10</accession>
<dbReference type="Pfam" id="PF00144">
    <property type="entry name" value="Beta-lactamase"/>
    <property type="match status" value="1"/>
</dbReference>
<organism evidence="2">
    <name type="scientific">Shewanella frigidimarina</name>
    <dbReference type="NCBI Taxonomy" id="56812"/>
    <lineage>
        <taxon>Bacteria</taxon>
        <taxon>Pseudomonadati</taxon>
        <taxon>Pseudomonadota</taxon>
        <taxon>Gammaproteobacteria</taxon>
        <taxon>Alteromonadales</taxon>
        <taxon>Shewanellaceae</taxon>
        <taxon>Shewanella</taxon>
    </lineage>
</organism>
<dbReference type="InterPro" id="IPR050491">
    <property type="entry name" value="AmpC-like"/>
</dbReference>
<evidence type="ECO:0000259" key="1">
    <source>
        <dbReference type="Pfam" id="PF00144"/>
    </source>
</evidence>
<proteinExistence type="predicted"/>
<comment type="caution">
    <text evidence="2">The sequence shown here is derived from an EMBL/GenBank/DDBJ whole genome shotgun (WGS) entry which is preliminary data.</text>
</comment>
<feature type="domain" description="Beta-lactamase-related" evidence="1">
    <location>
        <begin position="66"/>
        <end position="330"/>
    </location>
</feature>
<dbReference type="PANTHER" id="PTHR46825">
    <property type="entry name" value="D-ALANYL-D-ALANINE-CARBOXYPEPTIDASE/ENDOPEPTIDASE AMPH"/>
    <property type="match status" value="1"/>
</dbReference>
<dbReference type="SUPFAM" id="SSF56601">
    <property type="entry name" value="beta-lactamase/transpeptidase-like"/>
    <property type="match status" value="1"/>
</dbReference>
<dbReference type="AlphaFoldDB" id="A0A106BZ10"/>
<reference evidence="2 3" key="1">
    <citation type="submission" date="2016-01" db="EMBL/GenBank/DDBJ databases">
        <title>Draft genome of the antarctic isolate Shewanella frigidimarina Ag06-30.</title>
        <authorList>
            <person name="Parmeciano Di Noto G."/>
            <person name="Vazquez S."/>
            <person name="Mac Cormack W."/>
            <person name="Iriarte A."/>
            <person name="Quiroga C."/>
        </authorList>
    </citation>
    <scope>NUCLEOTIDE SEQUENCE [LARGE SCALE GENOMIC DNA]</scope>
    <source>
        <strain evidence="2 3">Ag06-30</strain>
    </source>
</reference>
<evidence type="ECO:0000313" key="3">
    <source>
        <dbReference type="Proteomes" id="UP000055702"/>
    </source>
</evidence>
<dbReference type="EMBL" id="LRDC01000029">
    <property type="protein sequence ID" value="KVX01216.1"/>
    <property type="molecule type" value="Genomic_DNA"/>
</dbReference>
<sequence>MIASQWLSRLTGLQKTGLQKIACLLLVFSAASVSLQLSAFELTATDVQTIIDNDSRPFSGSIVISDNHTRYVHYQAGCDIASDSLFMIGSISKTVTATLVLQAVDQKKLTLADSITDYLEIIPEHPVTISQLLNHTSGITLPKSPNLNAGAQFMPASQFNYSNYGYKLLGDILAQVYQQPYAQLVNQFAANNQLDIHADTGSIAQRHTTQTRLVKGYTEQQQQRTQLTDFTLNNAFIAFGGMQASSAGVVEFINGLHQGQFLSATSYQAMTHASAVRQHRWGDTGYGYGLQISQQDGLVEYSHSGYIPGYISLMLYYPQSQLTVVILENTSWDLDDIDRVFGLHDKIRQAVREQLTTYE</sequence>